<dbReference type="PROSITE" id="PS50075">
    <property type="entry name" value="CARRIER"/>
    <property type="match status" value="1"/>
</dbReference>
<dbReference type="InterPro" id="IPR020845">
    <property type="entry name" value="AMP-binding_CS"/>
</dbReference>
<dbReference type="AlphaFoldDB" id="A0AAW9Q0N0"/>
<dbReference type="Gene3D" id="2.30.38.10">
    <property type="entry name" value="Luciferase, Domain 3"/>
    <property type="match status" value="1"/>
</dbReference>
<dbReference type="InterPro" id="IPR036736">
    <property type="entry name" value="ACP-like_sf"/>
</dbReference>
<gene>
    <name evidence="6" type="ORF">V2H45_06565</name>
</gene>
<organism evidence="6 7">
    <name type="scientific">Tumidithrix elongata BACA0141</name>
    <dbReference type="NCBI Taxonomy" id="2716417"/>
    <lineage>
        <taxon>Bacteria</taxon>
        <taxon>Bacillati</taxon>
        <taxon>Cyanobacteriota</taxon>
        <taxon>Cyanophyceae</taxon>
        <taxon>Pseudanabaenales</taxon>
        <taxon>Pseudanabaenaceae</taxon>
        <taxon>Tumidithrix</taxon>
        <taxon>Tumidithrix elongata</taxon>
    </lineage>
</organism>
<dbReference type="Gene3D" id="3.30.559.10">
    <property type="entry name" value="Chloramphenicol acetyltransferase-like domain"/>
    <property type="match status" value="1"/>
</dbReference>
<dbReference type="GO" id="GO:0008610">
    <property type="term" value="P:lipid biosynthetic process"/>
    <property type="evidence" value="ECO:0007669"/>
    <property type="project" value="UniProtKB-ARBA"/>
</dbReference>
<keyword evidence="3" id="KW-0596">Phosphopantetheine</keyword>
<comment type="caution">
    <text evidence="6">The sequence shown here is derived from an EMBL/GenBank/DDBJ whole genome shotgun (WGS) entry which is preliminary data.</text>
</comment>
<dbReference type="PROSITE" id="PS00455">
    <property type="entry name" value="AMP_BINDING"/>
    <property type="match status" value="1"/>
</dbReference>
<dbReference type="InterPro" id="IPR010071">
    <property type="entry name" value="AA_adenyl_dom"/>
</dbReference>
<evidence type="ECO:0000313" key="7">
    <source>
        <dbReference type="Proteomes" id="UP001333818"/>
    </source>
</evidence>
<dbReference type="InterPro" id="IPR025110">
    <property type="entry name" value="AMP-bd_C"/>
</dbReference>
<dbReference type="GO" id="GO:0044550">
    <property type="term" value="P:secondary metabolite biosynthetic process"/>
    <property type="evidence" value="ECO:0007669"/>
    <property type="project" value="UniProtKB-ARBA"/>
</dbReference>
<dbReference type="InterPro" id="IPR020806">
    <property type="entry name" value="PKS_PP-bd"/>
</dbReference>
<dbReference type="GO" id="GO:0005737">
    <property type="term" value="C:cytoplasm"/>
    <property type="evidence" value="ECO:0007669"/>
    <property type="project" value="TreeGrafter"/>
</dbReference>
<dbReference type="Pfam" id="PF13193">
    <property type="entry name" value="AMP-binding_C"/>
    <property type="match status" value="1"/>
</dbReference>
<dbReference type="Pfam" id="PF00501">
    <property type="entry name" value="AMP-binding"/>
    <property type="match status" value="1"/>
</dbReference>
<dbReference type="SUPFAM" id="SSF47336">
    <property type="entry name" value="ACP-like"/>
    <property type="match status" value="1"/>
</dbReference>
<dbReference type="NCBIfam" id="TIGR01733">
    <property type="entry name" value="AA-adenyl-dom"/>
    <property type="match status" value="1"/>
</dbReference>
<dbReference type="GO" id="GO:0031177">
    <property type="term" value="F:phosphopantetheine binding"/>
    <property type="evidence" value="ECO:0007669"/>
    <property type="project" value="InterPro"/>
</dbReference>
<evidence type="ECO:0000256" key="1">
    <source>
        <dbReference type="ARBA" id="ARBA00001957"/>
    </source>
</evidence>
<dbReference type="GO" id="GO:0043041">
    <property type="term" value="P:amino acid activation for nonribosomal peptide biosynthetic process"/>
    <property type="evidence" value="ECO:0007669"/>
    <property type="project" value="TreeGrafter"/>
</dbReference>
<dbReference type="SUPFAM" id="SSF56801">
    <property type="entry name" value="Acetyl-CoA synthetase-like"/>
    <property type="match status" value="1"/>
</dbReference>
<dbReference type="EMBL" id="JAZBJZ010000018">
    <property type="protein sequence ID" value="MEE3716401.1"/>
    <property type="molecule type" value="Genomic_DNA"/>
</dbReference>
<evidence type="ECO:0000313" key="6">
    <source>
        <dbReference type="EMBL" id="MEE3716401.1"/>
    </source>
</evidence>
<feature type="domain" description="Carrier" evidence="5">
    <location>
        <begin position="998"/>
        <end position="1073"/>
    </location>
</feature>
<keyword evidence="7" id="KW-1185">Reference proteome</keyword>
<dbReference type="FunFam" id="3.40.50.980:FF:000001">
    <property type="entry name" value="Non-ribosomal peptide synthetase"/>
    <property type="match status" value="1"/>
</dbReference>
<dbReference type="Gene3D" id="3.30.300.30">
    <property type="match status" value="1"/>
</dbReference>
<dbReference type="FunFam" id="2.30.38.10:FF:000001">
    <property type="entry name" value="Non-ribosomal peptide synthetase PvdI"/>
    <property type="match status" value="1"/>
</dbReference>
<evidence type="ECO:0000256" key="3">
    <source>
        <dbReference type="ARBA" id="ARBA00022450"/>
    </source>
</evidence>
<dbReference type="Pfam" id="PF00668">
    <property type="entry name" value="Condensation"/>
    <property type="match status" value="1"/>
</dbReference>
<name>A0AAW9Q0N0_9CYAN</name>
<dbReference type="CDD" id="cd05930">
    <property type="entry name" value="A_NRPS"/>
    <property type="match status" value="1"/>
</dbReference>
<evidence type="ECO:0000256" key="4">
    <source>
        <dbReference type="ARBA" id="ARBA00022553"/>
    </source>
</evidence>
<evidence type="ECO:0000256" key="2">
    <source>
        <dbReference type="ARBA" id="ARBA00006432"/>
    </source>
</evidence>
<dbReference type="Proteomes" id="UP001333818">
    <property type="component" value="Unassembled WGS sequence"/>
</dbReference>
<dbReference type="InterPro" id="IPR001242">
    <property type="entry name" value="Condensation_dom"/>
</dbReference>
<dbReference type="PANTHER" id="PTHR45527">
    <property type="entry name" value="NONRIBOSOMAL PEPTIDE SYNTHETASE"/>
    <property type="match status" value="1"/>
</dbReference>
<dbReference type="SMART" id="SM00823">
    <property type="entry name" value="PKS_PP"/>
    <property type="match status" value="1"/>
</dbReference>
<dbReference type="Pfam" id="PF00550">
    <property type="entry name" value="PP-binding"/>
    <property type="match status" value="1"/>
</dbReference>
<dbReference type="PANTHER" id="PTHR45527:SF1">
    <property type="entry name" value="FATTY ACID SYNTHASE"/>
    <property type="match status" value="1"/>
</dbReference>
<dbReference type="FunFam" id="3.30.300.30:FF:000010">
    <property type="entry name" value="Enterobactin synthetase component F"/>
    <property type="match status" value="1"/>
</dbReference>
<dbReference type="FunFam" id="3.40.50.12780:FF:000012">
    <property type="entry name" value="Non-ribosomal peptide synthetase"/>
    <property type="match status" value="1"/>
</dbReference>
<dbReference type="RefSeq" id="WP_330482830.1">
    <property type="nucleotide sequence ID" value="NZ_JAZBJZ010000018.1"/>
</dbReference>
<protein>
    <submittedName>
        <fullName evidence="6">Amino acid adenylation domain-containing protein</fullName>
    </submittedName>
</protein>
<dbReference type="InterPro" id="IPR000873">
    <property type="entry name" value="AMP-dep_synth/lig_dom"/>
</dbReference>
<dbReference type="FunFam" id="1.10.1200.10:FF:000005">
    <property type="entry name" value="Nonribosomal peptide synthetase 1"/>
    <property type="match status" value="1"/>
</dbReference>
<dbReference type="Gene3D" id="3.30.559.30">
    <property type="entry name" value="Nonribosomal peptide synthetase, condensation domain"/>
    <property type="match status" value="1"/>
</dbReference>
<accession>A0AAW9Q0N0</accession>
<evidence type="ECO:0000259" key="5">
    <source>
        <dbReference type="PROSITE" id="PS50075"/>
    </source>
</evidence>
<comment type="similarity">
    <text evidence="2">Belongs to the ATP-dependent AMP-binding enzyme family.</text>
</comment>
<reference evidence="6" key="1">
    <citation type="submission" date="2024-01" db="EMBL/GenBank/DDBJ databases">
        <title>Bank of Algae and Cyanobacteria of the Azores (BACA) strain genomes.</title>
        <authorList>
            <person name="Luz R."/>
            <person name="Cordeiro R."/>
            <person name="Fonseca A."/>
            <person name="Goncalves V."/>
        </authorList>
    </citation>
    <scope>NUCLEOTIDE SEQUENCE</scope>
    <source>
        <strain evidence="6">BACA0141</strain>
    </source>
</reference>
<keyword evidence="4" id="KW-0597">Phosphoprotein</keyword>
<sequence>MQTPFEPQSITTAVDFDPFAAGEILLTAPATESQKEIWASVQMGNDANCAYNESQTMRLEGDLNLVAFQTALKQLVQRHESLRTTFSTNGSNLCIASSLDLEIPFFDLSRLSAQEREQGIVQQRRKAVTEPFNLEHGPLFRVEILKLSEQEHLAMITAHHIICDGWSWALLMTDLGNLYSALKNGEAPDLEDPELFSEYAISLEETEKSEEAIATEAFWLEQYADSVPLVDFPTDRPRPPLRTFSSAREDWDLSPNLVANLKQLGTKYGCSFMTTLLSGFEVWLYRLTGQDDLVVGVSAAGQAASGFYNLVGHCVHLLPLRSQVDGTHSFSEYLQGRRTAVLDAYDHQQFTFGSLVQKLSIPRDASRIPLAPILLNIDQGLDSSKLPFDGLKVELFSNPRAYENFELFVNATELAGKVTLETQYNTNLFDSETIRCRMAELETILEGIIANPEQSIATLPLLPSSERAVLAQWNQTEAPFPQDLCIHQLIEAQVERTPDAIAIVYENRQLTYGELDWKANQLAHYLSSLGVKKETLVGIFCERSLDAIVGILGILKAGGAYVPLDPDYPQERLEYMLEDSQISVLLTQESLKSNLSTCSVRIVCLDHDWESIQAASSELSASQPPSTDVTPNNLSYIIYTSGSTGKPKGVQIEHRSVVNLLNAIRNQQCLTAEDTLLSVTTLSFDIVVSEIFLPLSVGARLIVVSRTATSDGLQLIKELETSGITFMQPTPATWRLLLTAGWQGSPRLKMVSTGEALSRDLANQLLPKGTELWNLYGPTETTIWTTGCKVTEGTTPIYIGKPLSNTQAYILDQHLQLVPIGVAGELHIGGIGVARGYLNRPELTAEKFIPNPFVTQSDARLYKTGDLARFMPDGQIECMGRIDFQVKVRGFRIELGEIETTMLLHPAVKEAAAIARQDISGEKVLVGYFIPDHDSETDINQLIPELRRFLKESLPDFMVPNIFMALESMPLTPNGKVDRKALPQTDAFRPELAANYVAPRNEIEQQIAVIWAQVMNLERVGIRDNFFDLGGYSLIGIQVIARIRQALQVQIMLASLFELPTVEDLASRVETLRWAARGNQAPQSTLTDDYEEGEL</sequence>
<dbReference type="Gene3D" id="3.40.50.980">
    <property type="match status" value="2"/>
</dbReference>
<dbReference type="InterPro" id="IPR009081">
    <property type="entry name" value="PP-bd_ACP"/>
</dbReference>
<comment type="cofactor">
    <cofactor evidence="1">
        <name>pantetheine 4'-phosphate</name>
        <dbReference type="ChEBI" id="CHEBI:47942"/>
    </cofactor>
</comment>
<dbReference type="Gene3D" id="1.10.1200.10">
    <property type="entry name" value="ACP-like"/>
    <property type="match status" value="1"/>
</dbReference>
<dbReference type="SUPFAM" id="SSF52777">
    <property type="entry name" value="CoA-dependent acyltransferases"/>
    <property type="match status" value="2"/>
</dbReference>
<proteinExistence type="inferred from homology"/>
<dbReference type="InterPro" id="IPR045851">
    <property type="entry name" value="AMP-bd_C_sf"/>
</dbReference>
<dbReference type="CDD" id="cd19531">
    <property type="entry name" value="LCL_NRPS-like"/>
    <property type="match status" value="1"/>
</dbReference>
<dbReference type="InterPro" id="IPR023213">
    <property type="entry name" value="CAT-like_dom_sf"/>
</dbReference>
<dbReference type="GO" id="GO:0003824">
    <property type="term" value="F:catalytic activity"/>
    <property type="evidence" value="ECO:0007669"/>
    <property type="project" value="InterPro"/>
</dbReference>